<comment type="caution">
    <text evidence="1">The sequence shown here is derived from an EMBL/GenBank/DDBJ whole genome shotgun (WGS) entry which is preliminary data.</text>
</comment>
<keyword evidence="2" id="KW-1185">Reference proteome</keyword>
<reference evidence="1" key="1">
    <citation type="submission" date="2020-11" db="EMBL/GenBank/DDBJ databases">
        <authorList>
            <consortium name="DOE Joint Genome Institute"/>
            <person name="Ahrendt S."/>
            <person name="Riley R."/>
            <person name="Andreopoulos W."/>
            <person name="Labutti K."/>
            <person name="Pangilinan J."/>
            <person name="Ruiz-Duenas F.J."/>
            <person name="Barrasa J.M."/>
            <person name="Sanchez-Garcia M."/>
            <person name="Camarero S."/>
            <person name="Miyauchi S."/>
            <person name="Serrano A."/>
            <person name="Linde D."/>
            <person name="Babiker R."/>
            <person name="Drula E."/>
            <person name="Ayuso-Fernandez I."/>
            <person name="Pacheco R."/>
            <person name="Padilla G."/>
            <person name="Ferreira P."/>
            <person name="Barriuso J."/>
            <person name="Kellner H."/>
            <person name="Castanera R."/>
            <person name="Alfaro M."/>
            <person name="Ramirez L."/>
            <person name="Pisabarro A.G."/>
            <person name="Kuo A."/>
            <person name="Tritt A."/>
            <person name="Lipzen A."/>
            <person name="He G."/>
            <person name="Yan M."/>
            <person name="Ng V."/>
            <person name="Cullen D."/>
            <person name="Martin F."/>
            <person name="Rosso M.-N."/>
            <person name="Henrissat B."/>
            <person name="Hibbett D."/>
            <person name="Martinez A.T."/>
            <person name="Grigoriev I.V."/>
        </authorList>
    </citation>
    <scope>NUCLEOTIDE SEQUENCE</scope>
    <source>
        <strain evidence="1">MF-IS2</strain>
    </source>
</reference>
<dbReference type="Proteomes" id="UP000807342">
    <property type="component" value="Unassembled WGS sequence"/>
</dbReference>
<evidence type="ECO:0000313" key="2">
    <source>
        <dbReference type="Proteomes" id="UP000807342"/>
    </source>
</evidence>
<dbReference type="AlphaFoldDB" id="A0A9P5XGM1"/>
<protein>
    <submittedName>
        <fullName evidence="1">Uncharacterized protein</fullName>
    </submittedName>
</protein>
<name>A0A9P5XGM1_9AGAR</name>
<sequence>MLNYSRVYSRHESEEDTGVNTGMILHGIGVYASIKRGALLPFNPVKGAYTEASLNLSSALTLRGTDGDSNRVSCRDASLSPWIRFFHPIHLSKQLGRILGAVNYDVRKRNQTMRNMQYSGPGSAFFSGQFLSQTEDAADSTKAAQDFGKDCDCLGRVGSLQEAGNGAGEVDAGWKRVDLDQLQIREANFLSSVDVSNMDPQEWDIISAKLIRKLKTIRTDRLKQTHRVVIERRLRMFQDTYKAYATCQNRAAFIPLWWELLSLKSCQSLIYETPSKREICIKVKVLGMAVEEWVDTRNNYLASVIGFPKDPRRLTLATTFFICSSCKLKDPISYPRILAHACLREKRRLDDTRTENKNCNNKICSSIPMSRPWRQVRHNITFGRIVAEIASNIVQRHSWEAGDEMEDRTPQILHQLEFHTKGTQWRMVEPDEVQTAREQEGKNAHKWRWPVVNCKRCSRRVQSSPESLQAHLEKWHVDVASQRYGYKEALQEFKQPLDTPMRRPPYAVRIPVT</sequence>
<evidence type="ECO:0000313" key="1">
    <source>
        <dbReference type="EMBL" id="KAF9448876.1"/>
    </source>
</evidence>
<organism evidence="1 2">
    <name type="scientific">Macrolepiota fuliginosa MF-IS2</name>
    <dbReference type="NCBI Taxonomy" id="1400762"/>
    <lineage>
        <taxon>Eukaryota</taxon>
        <taxon>Fungi</taxon>
        <taxon>Dikarya</taxon>
        <taxon>Basidiomycota</taxon>
        <taxon>Agaricomycotina</taxon>
        <taxon>Agaricomycetes</taxon>
        <taxon>Agaricomycetidae</taxon>
        <taxon>Agaricales</taxon>
        <taxon>Agaricineae</taxon>
        <taxon>Agaricaceae</taxon>
        <taxon>Macrolepiota</taxon>
    </lineage>
</organism>
<dbReference type="EMBL" id="MU151147">
    <property type="protein sequence ID" value="KAF9448876.1"/>
    <property type="molecule type" value="Genomic_DNA"/>
</dbReference>
<proteinExistence type="predicted"/>
<gene>
    <name evidence="1" type="ORF">P691DRAFT_791912</name>
</gene>
<accession>A0A9P5XGM1</accession>